<dbReference type="RefSeq" id="WP_015359864.1">
    <property type="nucleotide sequence ID" value="NZ_CP014672.1"/>
</dbReference>
<dbReference type="Pfam" id="PF00465">
    <property type="entry name" value="Fe-ADH"/>
    <property type="match status" value="1"/>
</dbReference>
<dbReference type="CDD" id="cd08187">
    <property type="entry name" value="BDH"/>
    <property type="match status" value="1"/>
</dbReference>
<dbReference type="InterPro" id="IPR044731">
    <property type="entry name" value="BDH-like"/>
</dbReference>
<dbReference type="EMBL" id="CP014672">
    <property type="protein sequence ID" value="ANW99463.1"/>
    <property type="molecule type" value="Genomic_DNA"/>
</dbReference>
<dbReference type="PANTHER" id="PTHR43633">
    <property type="entry name" value="ALCOHOL DEHYDROGENASE YQHD"/>
    <property type="match status" value="1"/>
</dbReference>
<dbReference type="Proteomes" id="UP000092971">
    <property type="component" value="Chromosome"/>
</dbReference>
<dbReference type="GO" id="GO:0008106">
    <property type="term" value="F:alcohol dehydrogenase (NADP+) activity"/>
    <property type="evidence" value="ECO:0007669"/>
    <property type="project" value="TreeGrafter"/>
</dbReference>
<evidence type="ECO:0000259" key="2">
    <source>
        <dbReference type="Pfam" id="PF00465"/>
    </source>
</evidence>
<evidence type="ECO:0000256" key="1">
    <source>
        <dbReference type="ARBA" id="ARBA00023002"/>
    </source>
</evidence>
<dbReference type="GO" id="GO:1990362">
    <property type="term" value="F:butanol dehydrogenase (NAD+) activity"/>
    <property type="evidence" value="ECO:0007669"/>
    <property type="project" value="InterPro"/>
</dbReference>
<dbReference type="Pfam" id="PF25137">
    <property type="entry name" value="ADH_Fe_C"/>
    <property type="match status" value="1"/>
</dbReference>
<dbReference type="AlphaFoldDB" id="A0A1B1YFF3"/>
<dbReference type="GO" id="GO:1990002">
    <property type="term" value="F:methylglyoxal reductase (NADPH) (acetol producing) activity"/>
    <property type="evidence" value="ECO:0007669"/>
    <property type="project" value="TreeGrafter"/>
</dbReference>
<reference evidence="4 5" key="1">
    <citation type="submission" date="2016-02" db="EMBL/GenBank/DDBJ databases">
        <title>Comparison of Clostridium stercorarium subspecies using comparative genomics and transcriptomics.</title>
        <authorList>
            <person name="Schellenberg J."/>
            <person name="Thallinger G."/>
            <person name="Levin D.B."/>
            <person name="Zhang X."/>
            <person name="Alvare G."/>
            <person name="Fristensky B."/>
            <person name="Sparling R."/>
        </authorList>
    </citation>
    <scope>NUCLEOTIDE SEQUENCE [LARGE SCALE GENOMIC DNA]</scope>
    <source>
        <strain evidence="4 5">DSM 2910</strain>
    </source>
</reference>
<dbReference type="OrthoDB" id="9801156at2"/>
<feature type="domain" description="Alcohol dehydrogenase iron-type/glycerol dehydrogenase GldA" evidence="2">
    <location>
        <begin position="9"/>
        <end position="178"/>
    </location>
</feature>
<dbReference type="Gene3D" id="1.20.1090.10">
    <property type="entry name" value="Dehydroquinate synthase-like - alpha domain"/>
    <property type="match status" value="1"/>
</dbReference>
<feature type="domain" description="Fe-containing alcohol dehydrogenase-like C-terminal" evidence="3">
    <location>
        <begin position="189"/>
        <end position="390"/>
    </location>
</feature>
<evidence type="ECO:0000313" key="5">
    <source>
        <dbReference type="Proteomes" id="UP000092971"/>
    </source>
</evidence>
<gene>
    <name evidence="4" type="ORF">CSTERTH_10710</name>
</gene>
<dbReference type="GO" id="GO:0005829">
    <property type="term" value="C:cytosol"/>
    <property type="evidence" value="ECO:0007669"/>
    <property type="project" value="TreeGrafter"/>
</dbReference>
<organism evidence="4 5">
    <name type="scientific">Thermoclostridium stercorarium subsp. thermolacticum DSM 2910</name>
    <dbReference type="NCBI Taxonomy" id="1121336"/>
    <lineage>
        <taxon>Bacteria</taxon>
        <taxon>Bacillati</taxon>
        <taxon>Bacillota</taxon>
        <taxon>Clostridia</taxon>
        <taxon>Eubacteriales</taxon>
        <taxon>Oscillospiraceae</taxon>
        <taxon>Thermoclostridium</taxon>
    </lineage>
</organism>
<keyword evidence="1" id="KW-0560">Oxidoreductase</keyword>
<dbReference type="GO" id="GO:0046872">
    <property type="term" value="F:metal ion binding"/>
    <property type="evidence" value="ECO:0007669"/>
    <property type="project" value="InterPro"/>
</dbReference>
<evidence type="ECO:0000259" key="3">
    <source>
        <dbReference type="Pfam" id="PF25137"/>
    </source>
</evidence>
<dbReference type="SUPFAM" id="SSF56796">
    <property type="entry name" value="Dehydroquinate synthase-like"/>
    <property type="match status" value="1"/>
</dbReference>
<sequence length="393" mass="43830">MLNFEFYCPTRVFFGRDQHKRVGEIIKSYGFKKVLLHYGEGSIKKTGLYDEVVKALNDAGIDFVELGGARPNPVLGLVRKGIEICRKENVDLVLAVGGGSAIDSGKAIAVGAANDCDPWLFFMKKREPERALPVGTILTLAATGSETSASAVITNEELKLKRGYNSDFHRPLFSILNPELTYTVSPYQTACGIVDIIMHTAERYLTQKGEAEVTDRIAEAVLKSTINAGRKALKNPRDYKARATLMWAGSISHNGLTGLGRDFFMVSHQIEHEISGMFEEVAHGAGLAVVFPAWMKYAYKYNIPRFCQYAVRVWNCEMDYANPENTAIAGIEATEKFFREIGMPTTMKELNINVTDENIEEMAEKCTNYGERTLPGYIEYGKKEIIDILKLCM</sequence>
<evidence type="ECO:0000313" key="4">
    <source>
        <dbReference type="EMBL" id="ANW99463.1"/>
    </source>
</evidence>
<dbReference type="Gene3D" id="3.40.50.1970">
    <property type="match status" value="1"/>
</dbReference>
<dbReference type="PANTHER" id="PTHR43633:SF1">
    <property type="entry name" value="ALCOHOL DEHYDROGENASE YQHD"/>
    <property type="match status" value="1"/>
</dbReference>
<dbReference type="InterPro" id="IPR056798">
    <property type="entry name" value="ADH_Fe_C"/>
</dbReference>
<dbReference type="FunFam" id="3.40.50.1970:FF:000003">
    <property type="entry name" value="Alcohol dehydrogenase, iron-containing"/>
    <property type="match status" value="1"/>
</dbReference>
<name>A0A1B1YFF3_THEST</name>
<accession>A0A1B1YFF3</accession>
<protein>
    <submittedName>
        <fullName evidence="4">Butanol dehydrogenase</fullName>
    </submittedName>
</protein>
<dbReference type="InterPro" id="IPR001670">
    <property type="entry name" value="ADH_Fe/GldA"/>
</dbReference>
<proteinExistence type="predicted"/>